<feature type="region of interest" description="Disordered" evidence="1">
    <location>
        <begin position="1"/>
        <end position="44"/>
    </location>
</feature>
<dbReference type="PANTHER" id="PTHR33416">
    <property type="entry name" value="NUCLEAR PORE COMPLEX PROTEIN NUP1"/>
    <property type="match status" value="1"/>
</dbReference>
<keyword evidence="3" id="KW-1185">Reference proteome</keyword>
<feature type="region of interest" description="Disordered" evidence="1">
    <location>
        <begin position="269"/>
        <end position="296"/>
    </location>
</feature>
<feature type="region of interest" description="Disordered" evidence="1">
    <location>
        <begin position="753"/>
        <end position="839"/>
    </location>
</feature>
<dbReference type="Gramene" id="ERN03727">
    <property type="protein sequence ID" value="ERN03727"/>
    <property type="gene ID" value="AMTR_s00078p00027610"/>
</dbReference>
<organism evidence="2 3">
    <name type="scientific">Amborella trichopoda</name>
    <dbReference type="NCBI Taxonomy" id="13333"/>
    <lineage>
        <taxon>Eukaryota</taxon>
        <taxon>Viridiplantae</taxon>
        <taxon>Streptophyta</taxon>
        <taxon>Embryophyta</taxon>
        <taxon>Tracheophyta</taxon>
        <taxon>Spermatophyta</taxon>
        <taxon>Magnoliopsida</taxon>
        <taxon>Amborellales</taxon>
        <taxon>Amborellaceae</taxon>
        <taxon>Amborella</taxon>
    </lineage>
</organism>
<evidence type="ECO:0000256" key="1">
    <source>
        <dbReference type="SAM" id="MobiDB-lite"/>
    </source>
</evidence>
<reference evidence="3" key="1">
    <citation type="journal article" date="2013" name="Science">
        <title>The Amborella genome and the evolution of flowering plants.</title>
        <authorList>
            <consortium name="Amborella Genome Project"/>
        </authorList>
    </citation>
    <scope>NUCLEOTIDE SEQUENCE [LARGE SCALE GENOMIC DNA]</scope>
</reference>
<dbReference type="GO" id="GO:0071763">
    <property type="term" value="P:nuclear membrane organization"/>
    <property type="evidence" value="ECO:0000318"/>
    <property type="project" value="GO_Central"/>
</dbReference>
<name>W1P1M4_AMBTC</name>
<dbReference type="PANTHER" id="PTHR33416:SF20">
    <property type="entry name" value="NUCLEAR PORE COMPLEX PROTEIN NUP1"/>
    <property type="match status" value="1"/>
</dbReference>
<feature type="compositionally biased region" description="Low complexity" evidence="1">
    <location>
        <begin position="753"/>
        <end position="786"/>
    </location>
</feature>
<sequence>MEKFSSGVTDERVGAGEKQSDILKSDGHAEHKLGSGHDGNGLAKLEKLLNQKTFSRDQFNRLSELLRSRMIDHSNDDGYRGENKNSLEVGEPILPQNDLRTSKQEKRKDLCNRMSGNLSESRPSVQGKEAVLFNKSVGNMASNIVAPEISEEIRASPIKIAKAYMENKLSTPSSSCTKIFKDERNLPYSGALEPRSLSLSLLSKSPPTCWPGALGRDQHGYLTPPTQRGRVEFHSMACTPYSRGDYTTATPNGSLDGNHRCAPLSHWRQPQTPLSGGGQVSKRGSLLDDGRGSFGPIRRTRQKLISNAGFDGSRPSIPASPFPDPMCSLGFGATKSSLTNIEEGRQLESLKGGVKSSHAVDNRGKVSRATSAFVLPKSRMARTILEHCDRKVPSPKEKLAELELVMTKENNKEDTKGRDHTGVSNEQLQAQRAPQLCSPGISSSLFTTRGEEEPADSSKMCGTLFAFPIPPARSACYEEPPTPTLPPTFSVTKSIQANKETAPLLFQFCTKSDDKGLVFCFGSNDKAAIDYSTPKFNFGSANKPLLSFSSAGVAAQTKPNAVLEKEHGGTFASQRGATSLLGMSSASTSNPLFSTYGSKAPSYLNSSNCSLVSSVVSDTLTGCDGNCPFILGNTAASTLATSAFSSVSDISASKIPSKASVATSPPFAINGTTAITGASSSSTADVNGPQKTTNISCLGTRGGPLFGFSTSSNNLILGSDGKANSLTTPVFGGAFAFGGSSAHGTSKPFTYGSSSTLGGASSSSSPSQSILFAPSSKSSKMMVPSKNPNSEMPTSMHSQPSNSIFGSSRIEAPSPPTFTQAGCRPDFSSPELLPRGGGDKSALKVIKISQAKRMQRR</sequence>
<protein>
    <submittedName>
        <fullName evidence="2">Uncharacterized protein</fullName>
    </submittedName>
</protein>
<dbReference type="GO" id="GO:0005635">
    <property type="term" value="C:nuclear envelope"/>
    <property type="evidence" value="ECO:0000318"/>
    <property type="project" value="GO_Central"/>
</dbReference>
<feature type="compositionally biased region" description="Basic and acidic residues" evidence="1">
    <location>
        <begin position="1"/>
        <end position="35"/>
    </location>
</feature>
<evidence type="ECO:0000313" key="2">
    <source>
        <dbReference type="EMBL" id="ERN03727.1"/>
    </source>
</evidence>
<dbReference type="eggNOG" id="ENOG502QVDV">
    <property type="taxonomic scope" value="Eukaryota"/>
</dbReference>
<dbReference type="AlphaFoldDB" id="W1P1M4"/>
<feature type="region of interest" description="Disordered" evidence="1">
    <location>
        <begin position="73"/>
        <end position="107"/>
    </location>
</feature>
<feature type="compositionally biased region" description="Basic and acidic residues" evidence="1">
    <location>
        <begin position="409"/>
        <end position="421"/>
    </location>
</feature>
<proteinExistence type="predicted"/>
<gene>
    <name evidence="2" type="ORF">AMTR_s00078p00027610</name>
</gene>
<feature type="compositionally biased region" description="Polar residues" evidence="1">
    <location>
        <begin position="422"/>
        <end position="432"/>
    </location>
</feature>
<evidence type="ECO:0000313" key="3">
    <source>
        <dbReference type="Proteomes" id="UP000017836"/>
    </source>
</evidence>
<feature type="region of interest" description="Disordered" evidence="1">
    <location>
        <begin position="408"/>
        <end position="434"/>
    </location>
</feature>
<dbReference type="Proteomes" id="UP000017836">
    <property type="component" value="Unassembled WGS sequence"/>
</dbReference>
<accession>W1P1M4</accession>
<feature type="compositionally biased region" description="Basic and acidic residues" evidence="1">
    <location>
        <begin position="73"/>
        <end position="85"/>
    </location>
</feature>
<feature type="compositionally biased region" description="Polar residues" evidence="1">
    <location>
        <begin position="787"/>
        <end position="806"/>
    </location>
</feature>
<dbReference type="HOGENOM" id="CLU_333548_0_0_1"/>
<dbReference type="EMBL" id="KI394330">
    <property type="protein sequence ID" value="ERN03727.1"/>
    <property type="molecule type" value="Genomic_DNA"/>
</dbReference>